<dbReference type="PROSITE" id="PS50835">
    <property type="entry name" value="IG_LIKE"/>
    <property type="match status" value="2"/>
</dbReference>
<dbReference type="Gene3D" id="2.60.40.10">
    <property type="entry name" value="Immunoglobulins"/>
    <property type="match status" value="2"/>
</dbReference>
<dbReference type="InterPro" id="IPR013151">
    <property type="entry name" value="Immunoglobulin_dom"/>
</dbReference>
<dbReference type="OrthoDB" id="6097741at2759"/>
<dbReference type="Proteomes" id="UP000749559">
    <property type="component" value="Unassembled WGS sequence"/>
</dbReference>
<feature type="domain" description="Ig-like" evidence="1">
    <location>
        <begin position="131"/>
        <end position="207"/>
    </location>
</feature>
<dbReference type="Pfam" id="PF13927">
    <property type="entry name" value="Ig_3"/>
    <property type="match status" value="1"/>
</dbReference>
<name>A0A8S4NQN4_OWEFU</name>
<evidence type="ECO:0000313" key="3">
    <source>
        <dbReference type="Proteomes" id="UP000749559"/>
    </source>
</evidence>
<dbReference type="Pfam" id="PF00047">
    <property type="entry name" value="ig"/>
    <property type="match status" value="1"/>
</dbReference>
<comment type="caution">
    <text evidence="2">The sequence shown here is derived from an EMBL/GenBank/DDBJ whole genome shotgun (WGS) entry which is preliminary data.</text>
</comment>
<dbReference type="AlphaFoldDB" id="A0A8S4NQN4"/>
<dbReference type="InterPro" id="IPR003599">
    <property type="entry name" value="Ig_sub"/>
</dbReference>
<sequence length="260" mass="29194">MIIVAFAMACVVYADNIAVKPSDVITNIGNDITLPCQLAEGVTNEYVSWYEFNTKENGFQIFKSYQPDIVQNSEKFVVDTTEAKYNLNVINISFEDAGKYTCQTFQEQQRYPAYVTVYETPSCDNTRTSRESITLMCKIRYAGVAKPTLQWFRNGKETYTNVSVAYNTSSKDAHIATTNVTFDVSYEDIGANFMCRVSSTDHPEYVGDSCTSTPNWNDNEIKATYRVSATEPSIRDRNIFLISMLASLNVMVVGCGLADH</sequence>
<evidence type="ECO:0000313" key="2">
    <source>
        <dbReference type="EMBL" id="CAH1782642.1"/>
    </source>
</evidence>
<dbReference type="InterPro" id="IPR036179">
    <property type="entry name" value="Ig-like_dom_sf"/>
</dbReference>
<keyword evidence="3" id="KW-1185">Reference proteome</keyword>
<feature type="domain" description="Ig-like" evidence="1">
    <location>
        <begin position="15"/>
        <end position="116"/>
    </location>
</feature>
<dbReference type="SMART" id="SM00408">
    <property type="entry name" value="IGc2"/>
    <property type="match status" value="1"/>
</dbReference>
<organism evidence="2 3">
    <name type="scientific">Owenia fusiformis</name>
    <name type="common">Polychaete worm</name>
    <dbReference type="NCBI Taxonomy" id="6347"/>
    <lineage>
        <taxon>Eukaryota</taxon>
        <taxon>Metazoa</taxon>
        <taxon>Spiralia</taxon>
        <taxon>Lophotrochozoa</taxon>
        <taxon>Annelida</taxon>
        <taxon>Polychaeta</taxon>
        <taxon>Sedentaria</taxon>
        <taxon>Canalipalpata</taxon>
        <taxon>Sabellida</taxon>
        <taxon>Oweniida</taxon>
        <taxon>Oweniidae</taxon>
        <taxon>Owenia</taxon>
    </lineage>
</organism>
<dbReference type="InterPro" id="IPR013783">
    <property type="entry name" value="Ig-like_fold"/>
</dbReference>
<reference evidence="2" key="1">
    <citation type="submission" date="2022-03" db="EMBL/GenBank/DDBJ databases">
        <authorList>
            <person name="Martin C."/>
        </authorList>
    </citation>
    <scope>NUCLEOTIDE SEQUENCE</scope>
</reference>
<dbReference type="SMART" id="SM00409">
    <property type="entry name" value="IG"/>
    <property type="match status" value="1"/>
</dbReference>
<dbReference type="PANTHER" id="PTHR45889">
    <property type="entry name" value="IG-LIKE DOMAIN-CONTAINING PROTEIN"/>
    <property type="match status" value="1"/>
</dbReference>
<proteinExistence type="predicted"/>
<dbReference type="InterPro" id="IPR003598">
    <property type="entry name" value="Ig_sub2"/>
</dbReference>
<dbReference type="EMBL" id="CAIIXF020000005">
    <property type="protein sequence ID" value="CAH1782642.1"/>
    <property type="molecule type" value="Genomic_DNA"/>
</dbReference>
<accession>A0A8S4NQN4</accession>
<dbReference type="InterPro" id="IPR007110">
    <property type="entry name" value="Ig-like_dom"/>
</dbReference>
<dbReference type="SUPFAM" id="SSF48726">
    <property type="entry name" value="Immunoglobulin"/>
    <property type="match status" value="2"/>
</dbReference>
<gene>
    <name evidence="2" type="ORF">OFUS_LOCUS9068</name>
</gene>
<protein>
    <recommendedName>
        <fullName evidence="1">Ig-like domain-containing protein</fullName>
    </recommendedName>
</protein>
<evidence type="ECO:0000259" key="1">
    <source>
        <dbReference type="PROSITE" id="PS50835"/>
    </source>
</evidence>
<dbReference type="PANTHER" id="PTHR45889:SF8">
    <property type="entry name" value="IG-LIKE DOMAIN-CONTAINING PROTEIN"/>
    <property type="match status" value="1"/>
</dbReference>